<accession>A0A284R8W2</accession>
<dbReference type="AlphaFoldDB" id="A0A284R8W2"/>
<evidence type="ECO:0000313" key="3">
    <source>
        <dbReference type="Proteomes" id="UP000219338"/>
    </source>
</evidence>
<sequence>MKGCAGKHCRTTRNAPRQHANFFSMTQLRHHLRLVFHLIVVVSGTCFDSISTKEVQSQEMIPVDRAIATTTGDSLFNSHPPKRKTLQDTEVSTPESTSCKEIMRRLLSTTKL</sequence>
<proteinExistence type="predicted"/>
<reference evidence="3" key="1">
    <citation type="journal article" date="2017" name="Nat. Ecol. Evol.">
        <title>Genome expansion and lineage-specific genetic innovations in the forest pathogenic fungi Armillaria.</title>
        <authorList>
            <person name="Sipos G."/>
            <person name="Prasanna A.N."/>
            <person name="Walter M.C."/>
            <person name="O'Connor E."/>
            <person name="Balint B."/>
            <person name="Krizsan K."/>
            <person name="Kiss B."/>
            <person name="Hess J."/>
            <person name="Varga T."/>
            <person name="Slot J."/>
            <person name="Riley R."/>
            <person name="Boka B."/>
            <person name="Rigling D."/>
            <person name="Barry K."/>
            <person name="Lee J."/>
            <person name="Mihaltcheva S."/>
            <person name="LaButti K."/>
            <person name="Lipzen A."/>
            <person name="Waldron R."/>
            <person name="Moloney N.M."/>
            <person name="Sperisen C."/>
            <person name="Kredics L."/>
            <person name="Vagvoelgyi C."/>
            <person name="Patrignani A."/>
            <person name="Fitzpatrick D."/>
            <person name="Nagy I."/>
            <person name="Doyle S."/>
            <person name="Anderson J.B."/>
            <person name="Grigoriev I.V."/>
            <person name="Gueldener U."/>
            <person name="Muensterkoetter M."/>
            <person name="Nagy L.G."/>
        </authorList>
    </citation>
    <scope>NUCLEOTIDE SEQUENCE [LARGE SCALE GENOMIC DNA]</scope>
    <source>
        <strain evidence="3">C18/9</strain>
    </source>
</reference>
<keyword evidence="3" id="KW-1185">Reference proteome</keyword>
<dbReference type="EMBL" id="FUEG01000005">
    <property type="protein sequence ID" value="SJL05133.1"/>
    <property type="molecule type" value="Genomic_DNA"/>
</dbReference>
<feature type="region of interest" description="Disordered" evidence="1">
    <location>
        <begin position="71"/>
        <end position="96"/>
    </location>
</feature>
<dbReference type="Proteomes" id="UP000219338">
    <property type="component" value="Unassembled WGS sequence"/>
</dbReference>
<gene>
    <name evidence="2" type="ORF">ARMOST_08506</name>
</gene>
<name>A0A284R8W2_ARMOS</name>
<evidence type="ECO:0000256" key="1">
    <source>
        <dbReference type="SAM" id="MobiDB-lite"/>
    </source>
</evidence>
<evidence type="ECO:0000313" key="2">
    <source>
        <dbReference type="EMBL" id="SJL05133.1"/>
    </source>
</evidence>
<organism evidence="2 3">
    <name type="scientific">Armillaria ostoyae</name>
    <name type="common">Armillaria root rot fungus</name>
    <dbReference type="NCBI Taxonomy" id="47428"/>
    <lineage>
        <taxon>Eukaryota</taxon>
        <taxon>Fungi</taxon>
        <taxon>Dikarya</taxon>
        <taxon>Basidiomycota</taxon>
        <taxon>Agaricomycotina</taxon>
        <taxon>Agaricomycetes</taxon>
        <taxon>Agaricomycetidae</taxon>
        <taxon>Agaricales</taxon>
        <taxon>Marasmiineae</taxon>
        <taxon>Physalacriaceae</taxon>
        <taxon>Armillaria</taxon>
    </lineage>
</organism>
<protein>
    <submittedName>
        <fullName evidence="2">Uncharacterized protein</fullName>
    </submittedName>
</protein>